<keyword evidence="1" id="KW-0472">Membrane</keyword>
<dbReference type="EMBL" id="CAADRA010005615">
    <property type="protein sequence ID" value="VFT91747.1"/>
    <property type="molecule type" value="Genomic_DNA"/>
</dbReference>
<feature type="transmembrane region" description="Helical" evidence="1">
    <location>
        <begin position="181"/>
        <end position="204"/>
    </location>
</feature>
<feature type="transmembrane region" description="Helical" evidence="1">
    <location>
        <begin position="216"/>
        <end position="237"/>
    </location>
</feature>
<feature type="transmembrane region" description="Helical" evidence="1">
    <location>
        <begin position="134"/>
        <end position="161"/>
    </location>
</feature>
<evidence type="ECO:0000256" key="1">
    <source>
        <dbReference type="SAM" id="Phobius"/>
    </source>
</evidence>
<keyword evidence="4" id="KW-1185">Reference proteome</keyword>
<accession>A0A485L2I3</accession>
<organism evidence="3 4">
    <name type="scientific">Aphanomyces stellatus</name>
    <dbReference type="NCBI Taxonomy" id="120398"/>
    <lineage>
        <taxon>Eukaryota</taxon>
        <taxon>Sar</taxon>
        <taxon>Stramenopiles</taxon>
        <taxon>Oomycota</taxon>
        <taxon>Saprolegniomycetes</taxon>
        <taxon>Saprolegniales</taxon>
        <taxon>Verrucalvaceae</taxon>
        <taxon>Aphanomyces</taxon>
    </lineage>
</organism>
<dbReference type="AlphaFoldDB" id="A0A485L2I3"/>
<reference evidence="3 4" key="1">
    <citation type="submission" date="2019-03" db="EMBL/GenBank/DDBJ databases">
        <authorList>
            <person name="Gaulin E."/>
            <person name="Dumas B."/>
        </authorList>
    </citation>
    <scope>NUCLEOTIDE SEQUENCE [LARGE SCALE GENOMIC DNA]</scope>
    <source>
        <strain evidence="3">CBS 568.67</strain>
    </source>
</reference>
<proteinExistence type="predicted"/>
<feature type="transmembrane region" description="Helical" evidence="1">
    <location>
        <begin position="20"/>
        <end position="45"/>
    </location>
</feature>
<name>A0A485L2I3_9STRA</name>
<evidence type="ECO:0000313" key="3">
    <source>
        <dbReference type="EMBL" id="VFT91747.1"/>
    </source>
</evidence>
<feature type="transmembrane region" description="Helical" evidence="1">
    <location>
        <begin position="257"/>
        <end position="284"/>
    </location>
</feature>
<sequence length="324" mass="35846">MITRQLHGSGDEREEPAAMILLYTVALAMSAGMSMATCATVFKWADVMRDAGHGTMFMAFVCMCLWSISSLMRIIAVYLNDRDDTLANRTILNLSIPTEVFYNAASFWFALIAYEIQRRALRPRTASSNRTAMIWYTAVIFGAAAVLLASLFVLDCFNVIVDDDDEGIVEQKRLVRYILEHVSWVTQGIRSAAVLYAGGMALWLYRKRGLVAFEKLPRALLGIVTLFFLLNVPDLIVDPLCDFKVIDTDVYPFMPSVVKFIKFSVGGAISLLMGGSVAGFDVFFHVARPRSRLSPATSGNSIAAAPQNLDFFVISDASPTTVMR</sequence>
<dbReference type="OrthoDB" id="65079at2759"/>
<gene>
    <name evidence="3" type="primary">Aste57867_14932</name>
    <name evidence="2" type="ORF">As57867_014876</name>
    <name evidence="3" type="ORF">ASTE57867_14932</name>
</gene>
<feature type="transmembrane region" description="Helical" evidence="1">
    <location>
        <begin position="91"/>
        <end position="114"/>
    </location>
</feature>
<evidence type="ECO:0000313" key="2">
    <source>
        <dbReference type="EMBL" id="KAF0694172.1"/>
    </source>
</evidence>
<evidence type="ECO:0000313" key="4">
    <source>
        <dbReference type="Proteomes" id="UP000332933"/>
    </source>
</evidence>
<keyword evidence="1" id="KW-0812">Transmembrane</keyword>
<protein>
    <submittedName>
        <fullName evidence="3">Aste57867_14932 protein</fullName>
    </submittedName>
</protein>
<keyword evidence="1" id="KW-1133">Transmembrane helix</keyword>
<reference evidence="2" key="2">
    <citation type="submission" date="2019-06" db="EMBL/GenBank/DDBJ databases">
        <title>Genomics analysis of Aphanomyces spp. identifies a new class of oomycete effector associated with host adaptation.</title>
        <authorList>
            <person name="Gaulin E."/>
        </authorList>
    </citation>
    <scope>NUCLEOTIDE SEQUENCE</scope>
    <source>
        <strain evidence="2">CBS 578.67</strain>
    </source>
</reference>
<dbReference type="Proteomes" id="UP000332933">
    <property type="component" value="Unassembled WGS sequence"/>
</dbReference>
<feature type="transmembrane region" description="Helical" evidence="1">
    <location>
        <begin position="57"/>
        <end position="79"/>
    </location>
</feature>
<dbReference type="EMBL" id="VJMH01005594">
    <property type="protein sequence ID" value="KAF0694172.1"/>
    <property type="molecule type" value="Genomic_DNA"/>
</dbReference>